<keyword evidence="4" id="KW-1185">Reference proteome</keyword>
<dbReference type="GO" id="GO:0005667">
    <property type="term" value="C:transcription regulator complex"/>
    <property type="evidence" value="ECO:0007669"/>
    <property type="project" value="TreeGrafter"/>
</dbReference>
<dbReference type="InterPro" id="IPR006578">
    <property type="entry name" value="MADF-dom"/>
</dbReference>
<feature type="domain" description="MADF" evidence="2">
    <location>
        <begin position="152"/>
        <end position="244"/>
    </location>
</feature>
<feature type="compositionally biased region" description="Acidic residues" evidence="1">
    <location>
        <begin position="335"/>
        <end position="344"/>
    </location>
</feature>
<dbReference type="EMBL" id="QKKF02037264">
    <property type="protein sequence ID" value="RZF32295.1"/>
    <property type="molecule type" value="Genomic_DNA"/>
</dbReference>
<dbReference type="GO" id="GO:0006357">
    <property type="term" value="P:regulation of transcription by RNA polymerase II"/>
    <property type="evidence" value="ECO:0007669"/>
    <property type="project" value="TreeGrafter"/>
</dbReference>
<dbReference type="PANTHER" id="PTHR12243:SF69">
    <property type="entry name" value="SI:CH73-59F11.3"/>
    <property type="match status" value="1"/>
</dbReference>
<feature type="compositionally biased region" description="Basic residues" evidence="1">
    <location>
        <begin position="311"/>
        <end position="321"/>
    </location>
</feature>
<feature type="region of interest" description="Disordered" evidence="1">
    <location>
        <begin position="311"/>
        <end position="344"/>
    </location>
</feature>
<reference evidence="3 4" key="1">
    <citation type="journal article" date="2017" name="Gigascience">
        <title>Genome sequence of the small brown planthopper, Laodelphax striatellus.</title>
        <authorList>
            <person name="Zhu J."/>
            <person name="Jiang F."/>
            <person name="Wang X."/>
            <person name="Yang P."/>
            <person name="Bao Y."/>
            <person name="Zhao W."/>
            <person name="Wang W."/>
            <person name="Lu H."/>
            <person name="Wang Q."/>
            <person name="Cui N."/>
            <person name="Li J."/>
            <person name="Chen X."/>
            <person name="Luo L."/>
            <person name="Yu J."/>
            <person name="Kang L."/>
            <person name="Cui F."/>
        </authorList>
    </citation>
    <scope>NUCLEOTIDE SEQUENCE [LARGE SCALE GENOMIC DNA]</scope>
    <source>
        <strain evidence="3">Lst14</strain>
    </source>
</reference>
<dbReference type="Pfam" id="PF10545">
    <property type="entry name" value="MADF_DNA_bdg"/>
    <property type="match status" value="1"/>
</dbReference>
<gene>
    <name evidence="3" type="ORF">LSTR_LSTR001759</name>
</gene>
<dbReference type="PANTHER" id="PTHR12243">
    <property type="entry name" value="MADF DOMAIN TRANSCRIPTION FACTOR"/>
    <property type="match status" value="1"/>
</dbReference>
<dbReference type="PROSITE" id="PS51029">
    <property type="entry name" value="MADF"/>
    <property type="match status" value="1"/>
</dbReference>
<dbReference type="InterPro" id="IPR039353">
    <property type="entry name" value="TF_Adf1"/>
</dbReference>
<dbReference type="Proteomes" id="UP000291343">
    <property type="component" value="Unassembled WGS sequence"/>
</dbReference>
<organism evidence="3 4">
    <name type="scientific">Laodelphax striatellus</name>
    <name type="common">Small brown planthopper</name>
    <name type="synonym">Delphax striatella</name>
    <dbReference type="NCBI Taxonomy" id="195883"/>
    <lineage>
        <taxon>Eukaryota</taxon>
        <taxon>Metazoa</taxon>
        <taxon>Ecdysozoa</taxon>
        <taxon>Arthropoda</taxon>
        <taxon>Hexapoda</taxon>
        <taxon>Insecta</taxon>
        <taxon>Pterygota</taxon>
        <taxon>Neoptera</taxon>
        <taxon>Paraneoptera</taxon>
        <taxon>Hemiptera</taxon>
        <taxon>Auchenorrhyncha</taxon>
        <taxon>Fulgoroidea</taxon>
        <taxon>Delphacidae</taxon>
        <taxon>Criomorphinae</taxon>
        <taxon>Laodelphax</taxon>
    </lineage>
</organism>
<dbReference type="SMART" id="SM00595">
    <property type="entry name" value="MADF"/>
    <property type="match status" value="1"/>
</dbReference>
<comment type="caution">
    <text evidence="3">The sequence shown here is derived from an EMBL/GenBank/DDBJ whole genome shotgun (WGS) entry which is preliminary data.</text>
</comment>
<dbReference type="AlphaFoldDB" id="A0A482WFH4"/>
<dbReference type="GO" id="GO:0005634">
    <property type="term" value="C:nucleus"/>
    <property type="evidence" value="ECO:0007669"/>
    <property type="project" value="TreeGrafter"/>
</dbReference>
<evidence type="ECO:0000256" key="1">
    <source>
        <dbReference type="SAM" id="MobiDB-lite"/>
    </source>
</evidence>
<dbReference type="OrthoDB" id="6629411at2759"/>
<evidence type="ECO:0000259" key="2">
    <source>
        <dbReference type="PROSITE" id="PS51029"/>
    </source>
</evidence>
<evidence type="ECO:0000313" key="3">
    <source>
        <dbReference type="EMBL" id="RZF32295.1"/>
    </source>
</evidence>
<evidence type="ECO:0000313" key="4">
    <source>
        <dbReference type="Proteomes" id="UP000291343"/>
    </source>
</evidence>
<dbReference type="InParanoid" id="A0A482WFH4"/>
<dbReference type="FunCoup" id="A0A482WFH4">
    <property type="interactions" value="40"/>
</dbReference>
<protein>
    <recommendedName>
        <fullName evidence="2">MADF domain-containing protein</fullName>
    </recommendedName>
</protein>
<name>A0A482WFH4_LAOST</name>
<sequence>MGKTMRCMRETIKYISEREKDERVSMEKVTAEKCCTCSKTEREDESAAFSVFPPVTHSYAAFLAVTLFSFSLSCGSKNSTVLGTSRCLEMEQHRIELESVYKHIRFYVLSHSVTSCLCVHCRRLGVVTQCLFHLTAHAQKQLTATCAALDCRSFRLVTENPILYDPSDRNYLNVKVKSQQWDEIAREVGLPNGTKVKSIWEKLRHSFRDALRRQKNMIRSGVAPVSLKAWKHQNQMAFLLPYMNSRRRDGTTWQNDSDNDNSQIANIIFDDGDGPTEIEIEDLMCDSEYVDPSTFGTNALDDSPPTLIASRKRKKNMKSKTKKQDITSMLKQNLDQDEEEEEEEEKLSIVRKLEERKVMMENTKVSKDPLYHFFISMYETTTKMPPAAQHTVRNRIFNAVTSMEATLLDFTGIPRT</sequence>
<proteinExistence type="predicted"/>
<accession>A0A482WFH4</accession>